<dbReference type="PANTHER" id="PTHR38471">
    <property type="entry name" value="FOUR HELIX BUNDLE PROTEIN"/>
    <property type="match status" value="1"/>
</dbReference>
<gene>
    <name evidence="1" type="ORF">SAMN05444483_102403</name>
</gene>
<keyword evidence="2" id="KW-1185">Reference proteome</keyword>
<dbReference type="Gene3D" id="1.20.1440.60">
    <property type="entry name" value="23S rRNA-intervening sequence"/>
    <property type="match status" value="1"/>
</dbReference>
<dbReference type="RefSeq" id="WP_072877605.1">
    <property type="nucleotide sequence ID" value="NZ_FQVT01000002.1"/>
</dbReference>
<dbReference type="EMBL" id="FQVT01000002">
    <property type="protein sequence ID" value="SHF79423.1"/>
    <property type="molecule type" value="Genomic_DNA"/>
</dbReference>
<dbReference type="CDD" id="cd16377">
    <property type="entry name" value="23S_rRNA_IVP_like"/>
    <property type="match status" value="1"/>
</dbReference>
<evidence type="ECO:0000313" key="1">
    <source>
        <dbReference type="EMBL" id="SHF79423.1"/>
    </source>
</evidence>
<dbReference type="Pfam" id="PF05635">
    <property type="entry name" value="23S_rRNA_IVP"/>
    <property type="match status" value="1"/>
</dbReference>
<proteinExistence type="predicted"/>
<dbReference type="InterPro" id="IPR036583">
    <property type="entry name" value="23S_rRNA_IVS_sf"/>
</dbReference>
<organism evidence="1 2">
    <name type="scientific">Salegentibacter echinorum</name>
    <dbReference type="NCBI Taxonomy" id="1073325"/>
    <lineage>
        <taxon>Bacteria</taxon>
        <taxon>Pseudomonadati</taxon>
        <taxon>Bacteroidota</taxon>
        <taxon>Flavobacteriia</taxon>
        <taxon>Flavobacteriales</taxon>
        <taxon>Flavobacteriaceae</taxon>
        <taxon>Salegentibacter</taxon>
    </lineage>
</organism>
<dbReference type="STRING" id="1073325.SAMN05444483_102403"/>
<name>A0A1M5EJF7_SALEC</name>
<dbReference type="OrthoDB" id="5515766at2"/>
<dbReference type="PANTHER" id="PTHR38471:SF2">
    <property type="entry name" value="FOUR HELIX BUNDLE PROTEIN"/>
    <property type="match status" value="1"/>
</dbReference>
<evidence type="ECO:0000313" key="2">
    <source>
        <dbReference type="Proteomes" id="UP000183945"/>
    </source>
</evidence>
<dbReference type="Proteomes" id="UP000183945">
    <property type="component" value="Unassembled WGS sequence"/>
</dbReference>
<accession>A0A1M5EJF7</accession>
<dbReference type="AlphaFoldDB" id="A0A1M5EJF7"/>
<protein>
    <submittedName>
        <fullName evidence="1">Four helix bundle protein</fullName>
    </submittedName>
</protein>
<dbReference type="SUPFAM" id="SSF158446">
    <property type="entry name" value="IVS-encoded protein-like"/>
    <property type="match status" value="1"/>
</dbReference>
<dbReference type="NCBIfam" id="TIGR02436">
    <property type="entry name" value="four helix bundle protein"/>
    <property type="match status" value="1"/>
</dbReference>
<reference evidence="2" key="1">
    <citation type="submission" date="2016-11" db="EMBL/GenBank/DDBJ databases">
        <authorList>
            <person name="Varghese N."/>
            <person name="Submissions S."/>
        </authorList>
    </citation>
    <scope>NUCLEOTIDE SEQUENCE [LARGE SCALE GENOMIC DNA]</scope>
    <source>
        <strain evidence="2">DSM 24579</strain>
    </source>
</reference>
<sequence>MGTIKQFEDLEIWQGAREICQIVYQIKEKSNLKSDFRLYDQLNGSSGSIMDNIAEGFERNGNKEFNQFLSIAKASCGETRSQLYRAFDRDYINQDEINIYRKKIIALSKQISSLMNYLQKCDMKGTKFRNEP</sequence>
<dbReference type="InterPro" id="IPR012657">
    <property type="entry name" value="23S_rRNA-intervening_sequence"/>
</dbReference>